<evidence type="ECO:0000313" key="3">
    <source>
        <dbReference type="Proteomes" id="UP000515947"/>
    </source>
</evidence>
<dbReference type="SUPFAM" id="SSF56784">
    <property type="entry name" value="HAD-like"/>
    <property type="match status" value="1"/>
</dbReference>
<dbReference type="NCBIfam" id="TIGR01428">
    <property type="entry name" value="HAD_type_II"/>
    <property type="match status" value="1"/>
</dbReference>
<dbReference type="SFLD" id="SFLDS00003">
    <property type="entry name" value="Haloacid_Dehalogenase"/>
    <property type="match status" value="1"/>
</dbReference>
<dbReference type="InterPro" id="IPR023214">
    <property type="entry name" value="HAD_sf"/>
</dbReference>
<dbReference type="InterPro" id="IPR051540">
    <property type="entry name" value="S-2-haloacid_dehalogenase"/>
</dbReference>
<keyword evidence="3" id="KW-1185">Reference proteome</keyword>
<dbReference type="Gene3D" id="3.40.50.1000">
    <property type="entry name" value="HAD superfamily/HAD-like"/>
    <property type="match status" value="1"/>
</dbReference>
<protein>
    <submittedName>
        <fullName evidence="2">Haloacid dehalogenase type II</fullName>
    </submittedName>
</protein>
<dbReference type="SFLD" id="SFLDG01129">
    <property type="entry name" value="C1.5:_HAD__Beta-PGM__Phosphata"/>
    <property type="match status" value="1"/>
</dbReference>
<dbReference type="RefSeq" id="WP_187580428.1">
    <property type="nucleotide sequence ID" value="NZ_CP060713.1"/>
</dbReference>
<dbReference type="CDD" id="cd02588">
    <property type="entry name" value="HAD_L2-DEX"/>
    <property type="match status" value="1"/>
</dbReference>
<dbReference type="InterPro" id="IPR036412">
    <property type="entry name" value="HAD-like_sf"/>
</dbReference>
<dbReference type="Gene3D" id="1.10.150.240">
    <property type="entry name" value="Putative phosphatase, domain 2"/>
    <property type="match status" value="1"/>
</dbReference>
<dbReference type="Proteomes" id="UP000515947">
    <property type="component" value="Chromosome"/>
</dbReference>
<dbReference type="InterPro" id="IPR006328">
    <property type="entry name" value="2-HAD"/>
</dbReference>
<dbReference type="Pfam" id="PF00702">
    <property type="entry name" value="Hydrolase"/>
    <property type="match status" value="1"/>
</dbReference>
<dbReference type="AlphaFoldDB" id="A0A7G9RG63"/>
<evidence type="ECO:0000256" key="1">
    <source>
        <dbReference type="ARBA" id="ARBA00022801"/>
    </source>
</evidence>
<dbReference type="GO" id="GO:0019120">
    <property type="term" value="F:hydrolase activity, acting on acid halide bonds, in C-halide compounds"/>
    <property type="evidence" value="ECO:0007669"/>
    <property type="project" value="InterPro"/>
</dbReference>
<sequence length="223" mass="23296">MAATPRLVVLDVNETLSDLGPLRDRFEDVGAPGTLAATWFAGVLRDGFALTAVGQQADFAALGTAGLRTLLDPAVLDRPLGAAVEHVMSGFSSLPVHADVGPGLRALADAGIRLVTLSNGSAAVGRSLLERAGLDHLVEACLSVDDAGIWKPHARAYRYALDHCGVAAAEAMLVAVHPWDVDGAHRAGLRTGWVDRAGGDYPALFSRPDVTGRDLVDLAARLH</sequence>
<gene>
    <name evidence="2" type="ORF">H9L09_09940</name>
</gene>
<dbReference type="PANTHER" id="PTHR43316">
    <property type="entry name" value="HYDROLASE, HALOACID DELAHOGENASE-RELATED"/>
    <property type="match status" value="1"/>
</dbReference>
<evidence type="ECO:0000313" key="2">
    <source>
        <dbReference type="EMBL" id="QNN54588.1"/>
    </source>
</evidence>
<dbReference type="PANTHER" id="PTHR43316:SF3">
    <property type="entry name" value="HALOACID DEHALOGENASE, TYPE II (AFU_ORTHOLOGUE AFUA_2G07750)-RELATED"/>
    <property type="match status" value="1"/>
</dbReference>
<dbReference type="InterPro" id="IPR023198">
    <property type="entry name" value="PGP-like_dom2"/>
</dbReference>
<accession>A0A7G9RG63</accession>
<reference evidence="2 3" key="1">
    <citation type="submission" date="2020-08" db="EMBL/GenBank/DDBJ databases">
        <title>Genome sequence of Nocardioides mesophilus KACC 16243T.</title>
        <authorList>
            <person name="Hyun D.-W."/>
            <person name="Bae J.-W."/>
        </authorList>
    </citation>
    <scope>NUCLEOTIDE SEQUENCE [LARGE SCALE GENOMIC DNA]</scope>
    <source>
        <strain evidence="2 3">KACC 16243</strain>
    </source>
</reference>
<keyword evidence="1" id="KW-0378">Hydrolase</keyword>
<dbReference type="EMBL" id="CP060713">
    <property type="protein sequence ID" value="QNN54588.1"/>
    <property type="molecule type" value="Genomic_DNA"/>
</dbReference>
<name>A0A7G9RG63_9ACTN</name>
<dbReference type="KEGG" id="nmes:H9L09_09940"/>
<proteinExistence type="predicted"/>
<organism evidence="2 3">
    <name type="scientific">Nocardioides mesophilus</name>
    <dbReference type="NCBI Taxonomy" id="433659"/>
    <lineage>
        <taxon>Bacteria</taxon>
        <taxon>Bacillati</taxon>
        <taxon>Actinomycetota</taxon>
        <taxon>Actinomycetes</taxon>
        <taxon>Propionibacteriales</taxon>
        <taxon>Nocardioidaceae</taxon>
        <taxon>Nocardioides</taxon>
    </lineage>
</organism>